<dbReference type="PANTHER" id="PTHR21240:SF28">
    <property type="entry name" value="ISO-OROTATE DECARBOXYLASE (EUROFUNG)"/>
    <property type="match status" value="1"/>
</dbReference>
<proteinExistence type="predicted"/>
<reference evidence="3 8" key="3">
    <citation type="submission" date="2019-10" db="EMBL/GenBank/DDBJ databases">
        <title>Bacillus from the desert of Cuatro Cinegas, Coahuila.</title>
        <authorList>
            <person name="Olmedo-Alvarez G."/>
            <person name="Saldana S."/>
            <person name="Barcelo D."/>
        </authorList>
    </citation>
    <scope>NUCLEOTIDE SEQUENCE [LARGE SCALE GENOMIC DNA]</scope>
    <source>
        <strain evidence="3 8">CH101a_3T</strain>
    </source>
</reference>
<evidence type="ECO:0000313" key="3">
    <source>
        <dbReference type="EMBL" id="KAB2501225.1"/>
    </source>
</evidence>
<dbReference type="InterPro" id="IPR032465">
    <property type="entry name" value="ACMSD"/>
</dbReference>
<reference evidence="5 7" key="2">
    <citation type="submission" date="2019-06" db="EMBL/GenBank/DDBJ databases">
        <title>Biocontrol Bacillus strains from Vietnam.</title>
        <authorList>
            <person name="Borriss R."/>
            <person name="Lasch P."/>
            <person name="Thanh Tam L.T."/>
        </authorList>
    </citation>
    <scope>NUCLEOTIDE SEQUENCE [LARGE SCALE GENOMIC DNA]</scope>
    <source>
        <strain evidence="5 7">A8</strain>
    </source>
</reference>
<dbReference type="GO" id="GO:0019748">
    <property type="term" value="P:secondary metabolic process"/>
    <property type="evidence" value="ECO:0007669"/>
    <property type="project" value="TreeGrafter"/>
</dbReference>
<evidence type="ECO:0000313" key="7">
    <source>
        <dbReference type="Proteomes" id="UP000309400"/>
    </source>
</evidence>
<dbReference type="GO" id="GO:0016831">
    <property type="term" value="F:carboxy-lyase activity"/>
    <property type="evidence" value="ECO:0007669"/>
    <property type="project" value="InterPro"/>
</dbReference>
<dbReference type="InterPro" id="IPR006680">
    <property type="entry name" value="Amidohydro-rel"/>
</dbReference>
<dbReference type="GO" id="GO:0005737">
    <property type="term" value="C:cytoplasm"/>
    <property type="evidence" value="ECO:0007669"/>
    <property type="project" value="TreeGrafter"/>
</dbReference>
<gene>
    <name evidence="4" type="ORF">BLX06_13680</name>
    <name evidence="3" type="ORF">F8158_04425</name>
    <name evidence="5" type="ORF">FHG65_08735</name>
</gene>
<dbReference type="GO" id="GO:0016787">
    <property type="term" value="F:hydrolase activity"/>
    <property type="evidence" value="ECO:0007669"/>
    <property type="project" value="InterPro"/>
</dbReference>
<dbReference type="Gene3D" id="3.20.20.140">
    <property type="entry name" value="Metal-dependent hydrolases"/>
    <property type="match status" value="1"/>
</dbReference>
<dbReference type="PANTHER" id="PTHR21240">
    <property type="entry name" value="2-AMINO-3-CARBOXYLMUCONATE-6-SEMIALDEHYDE DECARBOXYLASE"/>
    <property type="match status" value="1"/>
</dbReference>
<evidence type="ECO:0000259" key="2">
    <source>
        <dbReference type="Pfam" id="PF04909"/>
    </source>
</evidence>
<keyword evidence="1" id="KW-0456">Lyase</keyword>
<name>A0A9X5BXC2_BACCE</name>
<comment type="caution">
    <text evidence="3">The sequence shown here is derived from an EMBL/GenBank/DDBJ whole genome shotgun (WGS) entry which is preliminary data.</text>
</comment>
<dbReference type="EMBL" id="MUAU01000037">
    <property type="protein sequence ID" value="OOR74475.1"/>
    <property type="molecule type" value="Genomic_DNA"/>
</dbReference>
<evidence type="ECO:0000313" key="4">
    <source>
        <dbReference type="EMBL" id="OOR74475.1"/>
    </source>
</evidence>
<feature type="domain" description="Amidohydrolase-related" evidence="2">
    <location>
        <begin position="8"/>
        <end position="326"/>
    </location>
</feature>
<evidence type="ECO:0000313" key="6">
    <source>
        <dbReference type="Proteomes" id="UP000190641"/>
    </source>
</evidence>
<evidence type="ECO:0000256" key="1">
    <source>
        <dbReference type="ARBA" id="ARBA00023239"/>
    </source>
</evidence>
<dbReference type="AlphaFoldDB" id="A0A9X5BXC2"/>
<evidence type="ECO:0000313" key="5">
    <source>
        <dbReference type="EMBL" id="TNC01018.1"/>
    </source>
</evidence>
<dbReference type="Proteomes" id="UP000309400">
    <property type="component" value="Unassembled WGS sequence"/>
</dbReference>
<dbReference type="EMBL" id="VDDR01000003">
    <property type="protein sequence ID" value="TNC01018.1"/>
    <property type="molecule type" value="Genomic_DNA"/>
</dbReference>
<accession>A0A9X5BXC2</accession>
<reference evidence="4 6" key="1">
    <citation type="submission" date="2017-01" db="EMBL/GenBank/DDBJ databases">
        <title>Bacillus cereus isolates.</title>
        <authorList>
            <person name="Beno S.M."/>
        </authorList>
    </citation>
    <scope>NUCLEOTIDE SEQUENCE [LARGE SCALE GENOMIC DNA]</scope>
    <source>
        <strain evidence="4 6">FSL K6-1030</strain>
    </source>
</reference>
<sequence>MMKASRLIDVHHHIIPEEYSSTLEYFGVAKSGGMPIKKWTPEDSIAMMDRLGIEVGIGSISEPGLIPVANPDLAKKLARSINEFQAEMIAKYPKRFGGFAFLPLPHVEESIEELKYALDELKLDGVGLLSNYNGHFLGDPIFDELMDELNKRNAVVFIHPSAPVEASPRARFLTADFMAEFTFNTTRAAANLVLSGTIERCPNIKFILAHAGGTLPYLKWRIGQSYRSAKVWMNDPLVSERWTTLTKDPEEYISNFYFETAISTQPATFEALKDTTDSSHILFGSDAHYAPEDWTKEMIERISNYPNFDDKTIEDISRNNALKLFPRFK</sequence>
<dbReference type="SUPFAM" id="SSF51556">
    <property type="entry name" value="Metallo-dependent hydrolases"/>
    <property type="match status" value="1"/>
</dbReference>
<dbReference type="RefSeq" id="WP_033689835.1">
    <property type="nucleotide sequence ID" value="NZ_CAADRQ010000264.1"/>
</dbReference>
<dbReference type="EMBL" id="WBPB01000007">
    <property type="protein sequence ID" value="KAB2501225.1"/>
    <property type="molecule type" value="Genomic_DNA"/>
</dbReference>
<evidence type="ECO:0000313" key="8">
    <source>
        <dbReference type="Proteomes" id="UP000477920"/>
    </source>
</evidence>
<protein>
    <submittedName>
        <fullName evidence="4">2-amino-3-carboxymuconate-6-semialdehyde decarboxylase</fullName>
    </submittedName>
    <submittedName>
        <fullName evidence="3">Amidohydrolase</fullName>
    </submittedName>
</protein>
<dbReference type="Proteomes" id="UP000477920">
    <property type="component" value="Unassembled WGS sequence"/>
</dbReference>
<dbReference type="Proteomes" id="UP000190641">
    <property type="component" value="Unassembled WGS sequence"/>
</dbReference>
<dbReference type="Pfam" id="PF04909">
    <property type="entry name" value="Amidohydro_2"/>
    <property type="match status" value="1"/>
</dbReference>
<dbReference type="InterPro" id="IPR032466">
    <property type="entry name" value="Metal_Hydrolase"/>
</dbReference>
<organism evidence="3 8">
    <name type="scientific">Bacillus cereus</name>
    <dbReference type="NCBI Taxonomy" id="1396"/>
    <lineage>
        <taxon>Bacteria</taxon>
        <taxon>Bacillati</taxon>
        <taxon>Bacillota</taxon>
        <taxon>Bacilli</taxon>
        <taxon>Bacillales</taxon>
        <taxon>Bacillaceae</taxon>
        <taxon>Bacillus</taxon>
        <taxon>Bacillus cereus group</taxon>
    </lineage>
</organism>